<dbReference type="InterPro" id="IPR052076">
    <property type="entry name" value="TRP_cation_channel"/>
</dbReference>
<evidence type="ECO:0000256" key="12">
    <source>
        <dbReference type="PROSITE-ProRule" id="PRU00023"/>
    </source>
</evidence>
<dbReference type="PRINTS" id="PR01415">
    <property type="entry name" value="ANKYRIN"/>
</dbReference>
<dbReference type="PANTHER" id="PTHR47143">
    <property type="entry name" value="TRANSIENT RECEPTOR POTENTIAL CATION CHANNEL PROTEIN PAINLESS"/>
    <property type="match status" value="1"/>
</dbReference>
<evidence type="ECO:0000313" key="16">
    <source>
        <dbReference type="Proteomes" id="UP000614350"/>
    </source>
</evidence>
<feature type="repeat" description="ANK" evidence="12">
    <location>
        <begin position="214"/>
        <end position="239"/>
    </location>
</feature>
<evidence type="ECO:0000256" key="4">
    <source>
        <dbReference type="ARBA" id="ARBA00022692"/>
    </source>
</evidence>
<dbReference type="PROSITE" id="PS50088">
    <property type="entry name" value="ANK_REPEAT"/>
    <property type="match status" value="4"/>
</dbReference>
<feature type="transmembrane region" description="Helical" evidence="13">
    <location>
        <begin position="474"/>
        <end position="496"/>
    </location>
</feature>
<keyword evidence="6 13" id="KW-1133">Transmembrane helix</keyword>
<dbReference type="SUPFAM" id="SSF48403">
    <property type="entry name" value="Ankyrin repeat"/>
    <property type="match status" value="1"/>
</dbReference>
<comment type="subcellular location">
    <subcellularLocation>
        <location evidence="1">Membrane</location>
        <topology evidence="1">Multi-pass membrane protein</topology>
    </subcellularLocation>
</comment>
<feature type="repeat" description="ANK" evidence="12">
    <location>
        <begin position="41"/>
        <end position="73"/>
    </location>
</feature>
<accession>A0A834KNP1</accession>
<keyword evidence="5" id="KW-0677">Repeat</keyword>
<dbReference type="Gene3D" id="1.25.40.20">
    <property type="entry name" value="Ankyrin repeat-containing domain"/>
    <property type="match status" value="3"/>
</dbReference>
<dbReference type="Pfam" id="PF12796">
    <property type="entry name" value="Ank_2"/>
    <property type="match status" value="2"/>
</dbReference>
<evidence type="ECO:0000256" key="7">
    <source>
        <dbReference type="ARBA" id="ARBA00023043"/>
    </source>
</evidence>
<evidence type="ECO:0000256" key="2">
    <source>
        <dbReference type="ARBA" id="ARBA00022448"/>
    </source>
</evidence>
<evidence type="ECO:0000259" key="14">
    <source>
        <dbReference type="Pfam" id="PF00520"/>
    </source>
</evidence>
<evidence type="ECO:0000256" key="1">
    <source>
        <dbReference type="ARBA" id="ARBA00004141"/>
    </source>
</evidence>
<feature type="repeat" description="ANK" evidence="12">
    <location>
        <begin position="283"/>
        <end position="315"/>
    </location>
</feature>
<feature type="transmembrane region" description="Helical" evidence="13">
    <location>
        <begin position="508"/>
        <end position="528"/>
    </location>
</feature>
<dbReference type="GO" id="GO:0005216">
    <property type="term" value="F:monoatomic ion channel activity"/>
    <property type="evidence" value="ECO:0007669"/>
    <property type="project" value="InterPro"/>
</dbReference>
<evidence type="ECO:0000256" key="5">
    <source>
        <dbReference type="ARBA" id="ARBA00022737"/>
    </source>
</evidence>
<keyword evidence="4 13" id="KW-0812">Transmembrane</keyword>
<keyword evidence="3" id="KW-0716">Sensory transduction</keyword>
<sequence length="992" mass="109496">MEDNKNRVKLMLAIENDEIDEALKILDEDDSNELLQPLGLLGITVVHLAAWKGHLDLLKRFLERGANIKSLDKIGRSALFYAAHAGHLEVTQWLLKNKSSTETRIGIDSCRRHGLKIQETSKVDCRVGQDLPVPECCGRTPLHQAAKNNHSDVVKTLVEAGANVNAQDERGITALLLAGCNVNSNDVIEMSKFVEIIDVLVSAKASTNVIHSGTGLTALHLATALGSPRAVRRLLEGDAWPLFQCADTKSTPLHIAADAGNLETLLVLLKKIRRDHVDIRDKIGQTALHLACYQGHRECARVLIDHGGYLSAETKSGVTVIDVVFAHIPGPISFLTDIMDTRVRFINHQNIGEDAHISIDFSILAPHSELQTNVIIALIAAASNVEQLGILQHPLIESFLHLKWAKLRVFFFLLVFLYVSFVLSLSTFAITLLRQGNCHVPQIVLSICSTMLLLYNTAQVMMLPRHYIRQFETWLSFISAALSFMVCMIVDNIRFVVITSNGIRTPELVLHSISIAILLGWIQMMLLIGRFPTWGYYALMFSTVLSNILKVLLAFVCMIFGFALSFTVLFHNNEQFHDCWKAIVKTVVMMMGEYDYENLFPSDTKGDKSFLTVTSRVIFLGFIILASMVLMNLMIGLAVNDIQGLQKEGHIRRLLKQAEFVAHLEKLTSHQIFKSNWLHPWFRTIVNSRRVVTTKMLLHCRDNNLYESFRGISIELMESLFLLASRNNQQNERNRVGFKSSRIDTNAMSLLINLQEQIQQLQKLYCPSIPDRRSKLFALSSLSSRYLGRPLSPRRRSRGFASVLRRPCFYLSQQTELQQNEDKTHYRQLSRREPISSLLLIAIITAAGAKAQIAKEEEVAARAVAIASAAATILLSSVAVNELPATVALAEVSSTVSQEEEEESVALATVAVTATATVAAALATVAAAVSVSVSTVPAVPVPVPVAATAAAAASSSSSSSSLSSLSSSLSSLSSRGFAVREDREVRLGCAVH</sequence>
<keyword evidence="11" id="KW-0407">Ion channel</keyword>
<dbReference type="Pfam" id="PF00023">
    <property type="entry name" value="Ank"/>
    <property type="match status" value="2"/>
</dbReference>
<dbReference type="Proteomes" id="UP000614350">
    <property type="component" value="Unassembled WGS sequence"/>
</dbReference>
<dbReference type="PROSITE" id="PS50297">
    <property type="entry name" value="ANK_REP_REGION"/>
    <property type="match status" value="4"/>
</dbReference>
<dbReference type="Gene3D" id="1.10.287.70">
    <property type="match status" value="1"/>
</dbReference>
<keyword evidence="10" id="KW-0325">Glycoprotein</keyword>
<feature type="domain" description="Ion transport" evidence="14">
    <location>
        <begin position="410"/>
        <end position="648"/>
    </location>
</feature>
<reference evidence="15" key="1">
    <citation type="journal article" date="2020" name="G3 (Bethesda)">
        <title>High-Quality Assemblies for Three Invasive Social Wasps from the &lt;i&gt;Vespula&lt;/i&gt; Genus.</title>
        <authorList>
            <person name="Harrop T.W.R."/>
            <person name="Guhlin J."/>
            <person name="McLaughlin G.M."/>
            <person name="Permina E."/>
            <person name="Stockwell P."/>
            <person name="Gilligan J."/>
            <person name="Le Lec M.F."/>
            <person name="Gruber M.A.M."/>
            <person name="Quinn O."/>
            <person name="Lovegrove M."/>
            <person name="Duncan E.J."/>
            <person name="Remnant E.J."/>
            <person name="Van Eeckhoven J."/>
            <person name="Graham B."/>
            <person name="Knapp R.A."/>
            <person name="Langford K.W."/>
            <person name="Kronenberg Z."/>
            <person name="Press M.O."/>
            <person name="Eacker S.M."/>
            <person name="Wilson-Rankin E.E."/>
            <person name="Purcell J."/>
            <person name="Lester P.J."/>
            <person name="Dearden P.K."/>
        </authorList>
    </citation>
    <scope>NUCLEOTIDE SEQUENCE</scope>
    <source>
        <strain evidence="15">Marl-1</strain>
    </source>
</reference>
<evidence type="ECO:0000313" key="15">
    <source>
        <dbReference type="EMBL" id="KAF7411309.1"/>
    </source>
</evidence>
<dbReference type="InterPro" id="IPR036770">
    <property type="entry name" value="Ankyrin_rpt-contain_sf"/>
</dbReference>
<dbReference type="SMART" id="SM00248">
    <property type="entry name" value="ANK"/>
    <property type="match status" value="7"/>
</dbReference>
<feature type="transmembrane region" description="Helical" evidence="13">
    <location>
        <begin position="617"/>
        <end position="639"/>
    </location>
</feature>
<comment type="caution">
    <text evidence="15">The sequence shown here is derived from an EMBL/GenBank/DDBJ whole genome shotgun (WGS) entry which is preliminary data.</text>
</comment>
<dbReference type="PANTHER" id="PTHR47143:SF1">
    <property type="entry name" value="ION_TRANS DOMAIN-CONTAINING PROTEIN"/>
    <property type="match status" value="1"/>
</dbReference>
<evidence type="ECO:0000256" key="9">
    <source>
        <dbReference type="ARBA" id="ARBA00023136"/>
    </source>
</evidence>
<keyword evidence="2" id="KW-0813">Transport</keyword>
<evidence type="ECO:0000256" key="6">
    <source>
        <dbReference type="ARBA" id="ARBA00022989"/>
    </source>
</evidence>
<feature type="transmembrane region" description="Helical" evidence="13">
    <location>
        <begin position="443"/>
        <end position="462"/>
    </location>
</feature>
<dbReference type="InterPro" id="IPR005821">
    <property type="entry name" value="Ion_trans_dom"/>
</dbReference>
<dbReference type="InterPro" id="IPR002110">
    <property type="entry name" value="Ankyrin_rpt"/>
</dbReference>
<keyword evidence="8" id="KW-0406">Ion transport</keyword>
<feature type="repeat" description="ANK" evidence="12">
    <location>
        <begin position="137"/>
        <end position="169"/>
    </location>
</feature>
<organism evidence="15 16">
    <name type="scientific">Vespula vulgaris</name>
    <name type="common">Yellow jacket</name>
    <name type="synonym">Wasp</name>
    <dbReference type="NCBI Taxonomy" id="7454"/>
    <lineage>
        <taxon>Eukaryota</taxon>
        <taxon>Metazoa</taxon>
        <taxon>Ecdysozoa</taxon>
        <taxon>Arthropoda</taxon>
        <taxon>Hexapoda</taxon>
        <taxon>Insecta</taxon>
        <taxon>Pterygota</taxon>
        <taxon>Neoptera</taxon>
        <taxon>Endopterygota</taxon>
        <taxon>Hymenoptera</taxon>
        <taxon>Apocrita</taxon>
        <taxon>Aculeata</taxon>
        <taxon>Vespoidea</taxon>
        <taxon>Vespidae</taxon>
        <taxon>Vespinae</taxon>
        <taxon>Vespula</taxon>
    </lineage>
</organism>
<keyword evidence="9 13" id="KW-0472">Membrane</keyword>
<dbReference type="Pfam" id="PF00520">
    <property type="entry name" value="Ion_trans"/>
    <property type="match status" value="1"/>
</dbReference>
<feature type="transmembrane region" description="Helical" evidence="13">
    <location>
        <begin position="409"/>
        <end position="431"/>
    </location>
</feature>
<feature type="transmembrane region" description="Helical" evidence="13">
    <location>
        <begin position="548"/>
        <end position="570"/>
    </location>
</feature>
<dbReference type="AlphaFoldDB" id="A0A834KNP1"/>
<keyword evidence="7 12" id="KW-0040">ANK repeat</keyword>
<evidence type="ECO:0000256" key="13">
    <source>
        <dbReference type="SAM" id="Phobius"/>
    </source>
</evidence>
<proteinExistence type="predicted"/>
<dbReference type="EMBL" id="JACSEA010000001">
    <property type="protein sequence ID" value="KAF7411309.1"/>
    <property type="molecule type" value="Genomic_DNA"/>
</dbReference>
<evidence type="ECO:0000256" key="10">
    <source>
        <dbReference type="ARBA" id="ARBA00023180"/>
    </source>
</evidence>
<dbReference type="GO" id="GO:0034703">
    <property type="term" value="C:cation channel complex"/>
    <property type="evidence" value="ECO:0007669"/>
    <property type="project" value="UniProtKB-ARBA"/>
</dbReference>
<gene>
    <name evidence="15" type="ORF">HZH66_000205</name>
</gene>
<evidence type="ECO:0000256" key="11">
    <source>
        <dbReference type="ARBA" id="ARBA00023303"/>
    </source>
</evidence>
<name>A0A834KNP1_VESVU</name>
<keyword evidence="16" id="KW-1185">Reference proteome</keyword>
<evidence type="ECO:0000256" key="3">
    <source>
        <dbReference type="ARBA" id="ARBA00022606"/>
    </source>
</evidence>
<protein>
    <recommendedName>
        <fullName evidence="14">Ion transport domain-containing protein</fullName>
    </recommendedName>
</protein>
<evidence type="ECO:0000256" key="8">
    <source>
        <dbReference type="ARBA" id="ARBA00023065"/>
    </source>
</evidence>